<feature type="compositionally biased region" description="Basic and acidic residues" evidence="1">
    <location>
        <begin position="166"/>
        <end position="183"/>
    </location>
</feature>
<evidence type="ECO:0000313" key="2">
    <source>
        <dbReference type="EMBL" id="OSX69319.1"/>
    </source>
</evidence>
<dbReference type="Proteomes" id="UP000218209">
    <property type="component" value="Unassembled WGS sequence"/>
</dbReference>
<proteinExistence type="predicted"/>
<sequence length="520" mass="57786">MRTFGRTTPCATGGRGGAGTPGCRWPARQRGCTSRCARIALSSGGRTAQDGRRGAPAGHAGQRCGRRRCRARRRTRRRIDRRPVGRRRRRRHPRRRVHRRPHRRRSVQLKRPSEEALKRVPPHDRRNELQQKHVQVDKPVGTKDGSVEDRRALHGAAVAHPRAATHLREEGQGERDGLTERHGVGGGDLPVPAERPCGGDGRRREGGRGPLGTAAAPAPGRRWRVQPQQVVGKEREQPVQRQVHRHTVAGHPVRGDGRRREGGRGPIGTAAAPAPGRRWRVQPQQVVGKEREQPVQRQVHRHTVAGHPVPPVVVAWRRRRVAGEAPVELRPHDRNRRAARRVQVDGRRRRVAVVPRRVGGKARGEQVGQVGHLQLHGKGGHPRVRVVRHVRADAAGDAVHGLEFGEEGDEGAEERRAPVHDLRRHLHVREDVAQVIHDAPNDVPAPLRLVNHVDAPVPKVDRVEVVIAGGAVGPTAPSGRVHGVGLVRTRCAPRRRRRRARCRAARGRRRGRLGRPQHGQ</sequence>
<dbReference type="AlphaFoldDB" id="A0A1X6NL05"/>
<feature type="region of interest" description="Disordered" evidence="1">
    <location>
        <begin position="42"/>
        <end position="224"/>
    </location>
</feature>
<feature type="compositionally biased region" description="Low complexity" evidence="1">
    <location>
        <begin position="267"/>
        <end position="276"/>
    </location>
</feature>
<protein>
    <submittedName>
        <fullName evidence="2">Uncharacterized protein</fullName>
    </submittedName>
</protein>
<feature type="compositionally biased region" description="Low complexity" evidence="1">
    <location>
        <begin position="211"/>
        <end position="220"/>
    </location>
</feature>
<keyword evidence="3" id="KW-1185">Reference proteome</keyword>
<organism evidence="2 3">
    <name type="scientific">Porphyra umbilicalis</name>
    <name type="common">Purple laver</name>
    <name type="synonym">Red alga</name>
    <dbReference type="NCBI Taxonomy" id="2786"/>
    <lineage>
        <taxon>Eukaryota</taxon>
        <taxon>Rhodophyta</taxon>
        <taxon>Bangiophyceae</taxon>
        <taxon>Bangiales</taxon>
        <taxon>Bangiaceae</taxon>
        <taxon>Porphyra</taxon>
    </lineage>
</organism>
<feature type="region of interest" description="Disordered" evidence="1">
    <location>
        <begin position="250"/>
        <end position="280"/>
    </location>
</feature>
<feature type="compositionally biased region" description="Low complexity" evidence="1">
    <location>
        <begin position="1"/>
        <end position="12"/>
    </location>
</feature>
<dbReference type="EMBL" id="KV919619">
    <property type="protein sequence ID" value="OSX69319.1"/>
    <property type="molecule type" value="Genomic_DNA"/>
</dbReference>
<feature type="compositionally biased region" description="Basic residues" evidence="1">
    <location>
        <begin position="64"/>
        <end position="108"/>
    </location>
</feature>
<feature type="unsure residue" description="I or L" evidence="2">
    <location>
        <position position="211"/>
    </location>
</feature>
<reference evidence="2 3" key="1">
    <citation type="submission" date="2017-03" db="EMBL/GenBank/DDBJ databases">
        <title>WGS assembly of Porphyra umbilicalis.</title>
        <authorList>
            <person name="Brawley S.H."/>
            <person name="Blouin N.A."/>
            <person name="Ficko-Blean E."/>
            <person name="Wheeler G.L."/>
            <person name="Lohr M."/>
            <person name="Goodson H.V."/>
            <person name="Jenkins J.W."/>
            <person name="Blaby-Haas C.E."/>
            <person name="Helliwell K.E."/>
            <person name="Chan C."/>
            <person name="Marriage T."/>
            <person name="Bhattacharya D."/>
            <person name="Klein A.S."/>
            <person name="Badis Y."/>
            <person name="Brodie J."/>
            <person name="Cao Y."/>
            <person name="Collen J."/>
            <person name="Dittami S.M."/>
            <person name="Gachon C.M."/>
            <person name="Green B.R."/>
            <person name="Karpowicz S."/>
            <person name="Kim J.W."/>
            <person name="Kudahl U."/>
            <person name="Lin S."/>
            <person name="Michel G."/>
            <person name="Mittag M."/>
            <person name="Olson B.J."/>
            <person name="Pangilinan J."/>
            <person name="Peng Y."/>
            <person name="Qiu H."/>
            <person name="Shu S."/>
            <person name="Singer J.T."/>
            <person name="Smith A.G."/>
            <person name="Sprecher B.N."/>
            <person name="Wagner V."/>
            <person name="Wang W."/>
            <person name="Wang Z.-Y."/>
            <person name="Yan J."/>
            <person name="Yarish C."/>
            <person name="Zoeuner-Riek S."/>
            <person name="Zhuang Y."/>
            <person name="Zou Y."/>
            <person name="Lindquist E.A."/>
            <person name="Grimwood J."/>
            <person name="Barry K."/>
            <person name="Rokhsar D.S."/>
            <person name="Schmutz J."/>
            <person name="Stiller J.W."/>
            <person name="Grossman A.R."/>
            <person name="Prochnik S.E."/>
        </authorList>
    </citation>
    <scope>NUCLEOTIDE SEQUENCE [LARGE SCALE GENOMIC DNA]</scope>
    <source>
        <strain evidence="2">4086291</strain>
    </source>
</reference>
<name>A0A1X6NL05_PORUM</name>
<gene>
    <name evidence="2" type="ORF">BU14_1622s0003</name>
</gene>
<feature type="compositionally biased region" description="Basic and acidic residues" evidence="1">
    <location>
        <begin position="253"/>
        <end position="263"/>
    </location>
</feature>
<evidence type="ECO:0000256" key="1">
    <source>
        <dbReference type="SAM" id="MobiDB-lite"/>
    </source>
</evidence>
<feature type="region of interest" description="Disordered" evidence="1">
    <location>
        <begin position="1"/>
        <end position="23"/>
    </location>
</feature>
<evidence type="ECO:0000313" key="3">
    <source>
        <dbReference type="Proteomes" id="UP000218209"/>
    </source>
</evidence>
<accession>A0A1X6NL05</accession>
<feature type="compositionally biased region" description="Basic and acidic residues" evidence="1">
    <location>
        <begin position="111"/>
        <end position="136"/>
    </location>
</feature>
<feature type="region of interest" description="Disordered" evidence="1">
    <location>
        <begin position="495"/>
        <end position="520"/>
    </location>
</feature>